<dbReference type="GO" id="GO:0042910">
    <property type="term" value="F:xenobiotic transmembrane transporter activity"/>
    <property type="evidence" value="ECO:0007669"/>
    <property type="project" value="InterPro"/>
</dbReference>
<dbReference type="InterPro" id="IPR047135">
    <property type="entry name" value="YsiQ"/>
</dbReference>
<dbReference type="PANTHER" id="PTHR42925:SF1">
    <property type="entry name" value="VIRULENCE FACTOR MVIN"/>
    <property type="match status" value="1"/>
</dbReference>
<organism evidence="1">
    <name type="scientific">Turicibacter sanguinis</name>
    <dbReference type="NCBI Taxonomy" id="154288"/>
    <lineage>
        <taxon>Bacteria</taxon>
        <taxon>Bacillati</taxon>
        <taxon>Bacillota</taxon>
        <taxon>Erysipelotrichia</taxon>
        <taxon>Erysipelotrichales</taxon>
        <taxon>Turicibacteraceae</taxon>
        <taxon>Turicibacter</taxon>
    </lineage>
</organism>
<reference evidence="1" key="1">
    <citation type="journal article" date="2019" name="Nat. Med.">
        <title>A library of human gut bacterial isolates paired with longitudinal multiomics data enables mechanistic microbiome research.</title>
        <authorList>
            <person name="Poyet M."/>
            <person name="Groussin M."/>
            <person name="Gibbons S.M."/>
            <person name="Avila-Pacheco J."/>
            <person name="Jiang X."/>
            <person name="Kearney S.M."/>
            <person name="Perrotta A.R."/>
            <person name="Berdy B."/>
            <person name="Zhao S."/>
            <person name="Lieberman T.D."/>
            <person name="Swanson P.K."/>
            <person name="Smith M."/>
            <person name="Roesemann S."/>
            <person name="Alexander J.E."/>
            <person name="Rich S.A."/>
            <person name="Livny J."/>
            <person name="Vlamakis H."/>
            <person name="Clish C."/>
            <person name="Bullock K."/>
            <person name="Deik A."/>
            <person name="Scott J."/>
            <person name="Pierce K.A."/>
            <person name="Xavier R.J."/>
            <person name="Alm E.J."/>
        </authorList>
    </citation>
    <scope>NUCLEOTIDE SEQUENCE</scope>
    <source>
        <strain evidence="1">BIOML-A179</strain>
    </source>
</reference>
<dbReference type="RefSeq" id="WP_129821360.1">
    <property type="nucleotide sequence ID" value="NZ_RCYV01000005.1"/>
</dbReference>
<name>A0A6G2CI52_9FIRM</name>
<dbReference type="PANTHER" id="PTHR42925">
    <property type="entry name" value="MULTIDRUG AND TOXIN EFFLUX PROTEIN MATE FAMILY"/>
    <property type="match status" value="1"/>
</dbReference>
<dbReference type="EMBL" id="WMQV01000050">
    <property type="protein sequence ID" value="MTL95496.1"/>
    <property type="molecule type" value="Genomic_DNA"/>
</dbReference>
<evidence type="ECO:0000313" key="1">
    <source>
        <dbReference type="EMBL" id="MTL95496.1"/>
    </source>
</evidence>
<sequence>MVGLPVGAQEFSYNLSQRVILKFINLFGTAVIATKVYCSILASVAYVYSIAISQASQIVVGYLVGAHQFDDVEKRVWSTCLISIVISLSITFMVYLNSDAIFSLFTKDALLITLGKPLIFVEFFLEIGRAIKMTMTKCLVATGDVKFAVIISLIGC</sequence>
<gene>
    <name evidence="1" type="ORF">GMA64_13240</name>
</gene>
<accession>A0A6G2CI52</accession>
<dbReference type="AlphaFoldDB" id="A0A6G2CI52"/>
<dbReference type="Pfam" id="PF01554">
    <property type="entry name" value="MatE"/>
    <property type="match status" value="1"/>
</dbReference>
<comment type="caution">
    <text evidence="1">The sequence shown here is derived from an EMBL/GenBank/DDBJ whole genome shotgun (WGS) entry which is preliminary data.</text>
</comment>
<dbReference type="GO" id="GO:0015297">
    <property type="term" value="F:antiporter activity"/>
    <property type="evidence" value="ECO:0007669"/>
    <property type="project" value="InterPro"/>
</dbReference>
<dbReference type="InterPro" id="IPR002528">
    <property type="entry name" value="MATE_fam"/>
</dbReference>
<proteinExistence type="predicted"/>
<dbReference type="GO" id="GO:0016020">
    <property type="term" value="C:membrane"/>
    <property type="evidence" value="ECO:0007669"/>
    <property type="project" value="InterPro"/>
</dbReference>
<protein>
    <submittedName>
        <fullName evidence="1">Uncharacterized protein</fullName>
    </submittedName>
</protein>